<feature type="compositionally biased region" description="Basic and acidic residues" evidence="2">
    <location>
        <begin position="167"/>
        <end position="184"/>
    </location>
</feature>
<feature type="compositionally biased region" description="Basic residues" evidence="2">
    <location>
        <begin position="31"/>
        <end position="45"/>
    </location>
</feature>
<keyword evidence="1" id="KW-0175">Coiled coil</keyword>
<comment type="caution">
    <text evidence="3">The sequence shown here is derived from an EMBL/GenBank/DDBJ whole genome shotgun (WGS) entry which is preliminary data.</text>
</comment>
<evidence type="ECO:0000256" key="2">
    <source>
        <dbReference type="SAM" id="MobiDB-lite"/>
    </source>
</evidence>
<protein>
    <recommendedName>
        <fullName evidence="5">WPP domain-interacting protein 2</fullName>
    </recommendedName>
</protein>
<dbReference type="Proteomes" id="UP001054889">
    <property type="component" value="Unassembled WGS sequence"/>
</dbReference>
<dbReference type="EMBL" id="BQKI01000085">
    <property type="protein sequence ID" value="GJN33655.1"/>
    <property type="molecule type" value="Genomic_DNA"/>
</dbReference>
<evidence type="ECO:0000256" key="1">
    <source>
        <dbReference type="SAM" id="Coils"/>
    </source>
</evidence>
<evidence type="ECO:0000313" key="4">
    <source>
        <dbReference type="Proteomes" id="UP001054889"/>
    </source>
</evidence>
<sequence>MDSGGNSVAESVGESPEPEPEQAVRPAGKPSKGRGLRRWRRIPREHHHEGSPASPVAAGSGAGSGPDEDLSQLHKRRLALPAGAPKGKEDAAVEEESSVASVESRLVPPPPEVSTPPPVPTSLDPNLGLLIATAGFSVGAGGADSENSDDRNSKSSTAASAPRGALPRHEFSFGGFGRERERARSRVPGSAAHSKNLRAARVRGGASVRAAASPASPVEPENSRSSVESNLRGSSTAQPRESCASITSNGVHKVLFPDDDDDEDHNSDGEAPSEEARYATGGFYKQNGSVVGKLVMGNCDSDDGTDRIFEEASVGKFENGGTRPEIQRFVEIRKETDENSTTQSEEYVEELSEKLQALELKLEQATILINEKDSKILELNSLNQARQEACNSNQLSMQSDIEQLLLEKMEAEIQCFILTRASQAWTQVASYEMQKSLVEDHKSIETKLRHSENRAMMLEDMVDKLEAQCKELSEASEVLKLQARASRTSLFCSIQLVLVCIALGTLLMRFLPSSTEFVPT</sequence>
<name>A0AAV5FGV0_ELECO</name>
<proteinExistence type="predicted"/>
<dbReference type="InterPro" id="IPR044696">
    <property type="entry name" value="WIP1/2/3"/>
</dbReference>
<feature type="compositionally biased region" description="Polar residues" evidence="2">
    <location>
        <begin position="223"/>
        <end position="250"/>
    </location>
</feature>
<evidence type="ECO:0008006" key="5">
    <source>
        <dbReference type="Google" id="ProtNLM"/>
    </source>
</evidence>
<feature type="region of interest" description="Disordered" evidence="2">
    <location>
        <begin position="138"/>
        <end position="279"/>
    </location>
</feature>
<dbReference type="PANTHER" id="PTHR34562">
    <property type="entry name" value="WPP DOMAIN-INTERACTING PROTEIN 2"/>
    <property type="match status" value="1"/>
</dbReference>
<dbReference type="AlphaFoldDB" id="A0AAV5FGV0"/>
<organism evidence="3 4">
    <name type="scientific">Eleusine coracana subsp. coracana</name>
    <dbReference type="NCBI Taxonomy" id="191504"/>
    <lineage>
        <taxon>Eukaryota</taxon>
        <taxon>Viridiplantae</taxon>
        <taxon>Streptophyta</taxon>
        <taxon>Embryophyta</taxon>
        <taxon>Tracheophyta</taxon>
        <taxon>Spermatophyta</taxon>
        <taxon>Magnoliopsida</taxon>
        <taxon>Liliopsida</taxon>
        <taxon>Poales</taxon>
        <taxon>Poaceae</taxon>
        <taxon>PACMAD clade</taxon>
        <taxon>Chloridoideae</taxon>
        <taxon>Cynodonteae</taxon>
        <taxon>Eleusininae</taxon>
        <taxon>Eleusine</taxon>
    </lineage>
</organism>
<feature type="coiled-coil region" evidence="1">
    <location>
        <begin position="448"/>
        <end position="482"/>
    </location>
</feature>
<evidence type="ECO:0000313" key="3">
    <source>
        <dbReference type="EMBL" id="GJN33655.1"/>
    </source>
</evidence>
<keyword evidence="4" id="KW-1185">Reference proteome</keyword>
<feature type="compositionally biased region" description="Low complexity" evidence="2">
    <location>
        <begin position="202"/>
        <end position="220"/>
    </location>
</feature>
<gene>
    <name evidence="3" type="primary">gb22276</name>
    <name evidence="3" type="ORF">PR202_gb22276</name>
</gene>
<accession>A0AAV5FGV0</accession>
<feature type="region of interest" description="Disordered" evidence="2">
    <location>
        <begin position="1"/>
        <end position="126"/>
    </location>
</feature>
<dbReference type="PANTHER" id="PTHR34562:SF8">
    <property type="entry name" value="WPP DOMAIN-INTERACTING PROTEIN 1"/>
    <property type="match status" value="1"/>
</dbReference>
<feature type="coiled-coil region" evidence="1">
    <location>
        <begin position="341"/>
        <end position="375"/>
    </location>
</feature>
<reference evidence="3" key="2">
    <citation type="submission" date="2021-12" db="EMBL/GenBank/DDBJ databases">
        <title>Resequencing data analysis of finger millet.</title>
        <authorList>
            <person name="Hatakeyama M."/>
            <person name="Aluri S."/>
            <person name="Balachadran M.T."/>
            <person name="Sivarajan S.R."/>
            <person name="Poveda L."/>
            <person name="Shimizu-Inatsugi R."/>
            <person name="Schlapbach R."/>
            <person name="Sreeman S.M."/>
            <person name="Shimizu K.K."/>
        </authorList>
    </citation>
    <scope>NUCLEOTIDE SEQUENCE</scope>
</reference>
<feature type="compositionally biased region" description="Pro residues" evidence="2">
    <location>
        <begin position="107"/>
        <end position="120"/>
    </location>
</feature>
<reference evidence="3" key="1">
    <citation type="journal article" date="2018" name="DNA Res.">
        <title>Multiple hybrid de novo genome assembly of finger millet, an orphan allotetraploid crop.</title>
        <authorList>
            <person name="Hatakeyama M."/>
            <person name="Aluri S."/>
            <person name="Balachadran M.T."/>
            <person name="Sivarajan S.R."/>
            <person name="Patrignani A."/>
            <person name="Gruter S."/>
            <person name="Poveda L."/>
            <person name="Shimizu-Inatsugi R."/>
            <person name="Baeten J."/>
            <person name="Francoijs K.J."/>
            <person name="Nataraja K.N."/>
            <person name="Reddy Y.A.N."/>
            <person name="Phadnis S."/>
            <person name="Ravikumar R.L."/>
            <person name="Schlapbach R."/>
            <person name="Sreeman S.M."/>
            <person name="Shimizu K.K."/>
        </authorList>
    </citation>
    <scope>NUCLEOTIDE SEQUENCE</scope>
</reference>